<comment type="caution">
    <text evidence="2">The sequence shown here is derived from an EMBL/GenBank/DDBJ whole genome shotgun (WGS) entry which is preliminary data.</text>
</comment>
<sequence length="72" mass="8375">MELEEFLKKTGRNIQKLRKEKGFTQENMDEGDYAIPVRTLQDIEAGRTNFTASSIFKISKRLKVKLKDLLDV</sequence>
<dbReference type="AlphaFoldDB" id="A0A0E2D0S7"/>
<gene>
    <name evidence="2" type="ORF">LEP1GSC105_2746</name>
</gene>
<evidence type="ECO:0000259" key="1">
    <source>
        <dbReference type="PROSITE" id="PS50943"/>
    </source>
</evidence>
<dbReference type="Pfam" id="PF01381">
    <property type="entry name" value="HTH_3"/>
    <property type="match status" value="1"/>
</dbReference>
<evidence type="ECO:0000313" key="2">
    <source>
        <dbReference type="EMBL" id="EKR53624.1"/>
    </source>
</evidence>
<dbReference type="InterPro" id="IPR010982">
    <property type="entry name" value="Lambda_DNA-bd_dom_sf"/>
</dbReference>
<keyword evidence="2" id="KW-0238">DNA-binding</keyword>
<dbReference type="SUPFAM" id="SSF47413">
    <property type="entry name" value="lambda repressor-like DNA-binding domains"/>
    <property type="match status" value="1"/>
</dbReference>
<dbReference type="PROSITE" id="PS50943">
    <property type="entry name" value="HTH_CROC1"/>
    <property type="match status" value="1"/>
</dbReference>
<evidence type="ECO:0000313" key="3">
    <source>
        <dbReference type="Proteomes" id="UP000001340"/>
    </source>
</evidence>
<dbReference type="Proteomes" id="UP000001340">
    <property type="component" value="Unassembled WGS sequence"/>
</dbReference>
<feature type="domain" description="HTH cro/C1-type" evidence="1">
    <location>
        <begin position="14"/>
        <end position="69"/>
    </location>
</feature>
<dbReference type="EMBL" id="AHNR02000064">
    <property type="protein sequence ID" value="EKR53624.1"/>
    <property type="molecule type" value="Genomic_DNA"/>
</dbReference>
<organism evidence="2 3">
    <name type="scientific">Leptospira interrogans str. UI 12758</name>
    <dbReference type="NCBI Taxonomy" id="1049938"/>
    <lineage>
        <taxon>Bacteria</taxon>
        <taxon>Pseudomonadati</taxon>
        <taxon>Spirochaetota</taxon>
        <taxon>Spirochaetia</taxon>
        <taxon>Leptospirales</taxon>
        <taxon>Leptospiraceae</taxon>
        <taxon>Leptospira</taxon>
    </lineage>
</organism>
<dbReference type="Gene3D" id="1.10.260.40">
    <property type="entry name" value="lambda repressor-like DNA-binding domains"/>
    <property type="match status" value="1"/>
</dbReference>
<reference evidence="2 3" key="1">
    <citation type="submission" date="2012-10" db="EMBL/GenBank/DDBJ databases">
        <authorList>
            <person name="Harkins D.M."/>
            <person name="Durkin A.S."/>
            <person name="Brinkac L.M."/>
            <person name="Haft D.H."/>
            <person name="Selengut J.D."/>
            <person name="Sanka R."/>
            <person name="DePew J."/>
            <person name="Purushe J."/>
            <person name="Chanthongthip A."/>
            <person name="Lattana O."/>
            <person name="Phetsouvanh R."/>
            <person name="Newton P.N."/>
            <person name="Vinetz J.M."/>
            <person name="Sutton G.G."/>
            <person name="Nierman W.C."/>
            <person name="Fouts D.E."/>
        </authorList>
    </citation>
    <scope>NUCLEOTIDE SEQUENCE [LARGE SCALE GENOMIC DNA]</scope>
    <source>
        <strain evidence="2 3">UI 12758</strain>
    </source>
</reference>
<dbReference type="GO" id="GO:0003677">
    <property type="term" value="F:DNA binding"/>
    <property type="evidence" value="ECO:0007669"/>
    <property type="project" value="UniProtKB-KW"/>
</dbReference>
<dbReference type="CDD" id="cd00093">
    <property type="entry name" value="HTH_XRE"/>
    <property type="match status" value="1"/>
</dbReference>
<dbReference type="RefSeq" id="WP_000418124.1">
    <property type="nucleotide sequence ID" value="NZ_AHNR02000064.1"/>
</dbReference>
<proteinExistence type="predicted"/>
<accession>A0A0E2D0S7</accession>
<dbReference type="SMART" id="SM00530">
    <property type="entry name" value="HTH_XRE"/>
    <property type="match status" value="1"/>
</dbReference>
<dbReference type="InterPro" id="IPR001387">
    <property type="entry name" value="Cro/C1-type_HTH"/>
</dbReference>
<name>A0A0E2D0S7_LEPIR</name>
<dbReference type="GeneID" id="34315437"/>
<protein>
    <submittedName>
        <fullName evidence="2">DNA-binding helix-turn-helix protein</fullName>
    </submittedName>
</protein>